<accession>A0A699QNQ3</accession>
<organism evidence="1">
    <name type="scientific">Tanacetum cinerariifolium</name>
    <name type="common">Dalmatian daisy</name>
    <name type="synonym">Chrysanthemum cinerariifolium</name>
    <dbReference type="NCBI Taxonomy" id="118510"/>
    <lineage>
        <taxon>Eukaryota</taxon>
        <taxon>Viridiplantae</taxon>
        <taxon>Streptophyta</taxon>
        <taxon>Embryophyta</taxon>
        <taxon>Tracheophyta</taxon>
        <taxon>Spermatophyta</taxon>
        <taxon>Magnoliopsida</taxon>
        <taxon>eudicotyledons</taxon>
        <taxon>Gunneridae</taxon>
        <taxon>Pentapetalae</taxon>
        <taxon>asterids</taxon>
        <taxon>campanulids</taxon>
        <taxon>Asterales</taxon>
        <taxon>Asteraceae</taxon>
        <taxon>Asteroideae</taxon>
        <taxon>Anthemideae</taxon>
        <taxon>Anthemidinae</taxon>
        <taxon>Tanacetum</taxon>
    </lineage>
</organism>
<sequence>KREGKIGIFNVYELRAVKPDGEKLLRDVTERMNQLTGKGGVAVSHQRMPIRVLNNPNSTIHESSMNVLDGFFGTGSSLGNMNVRRLDGTQSKSQYTILEYPNAEPIINESGNTSNFIPNSLYVILSESASMPNATRVNLVESGVTCDDSPKVCNSSPLVSPSTTFNIPRRPFGIDVAATFGVPP</sequence>
<dbReference type="EMBL" id="BKCJ011026805">
    <property type="protein sequence ID" value="GFC69967.1"/>
    <property type="molecule type" value="Genomic_DNA"/>
</dbReference>
<proteinExistence type="predicted"/>
<gene>
    <name evidence="1" type="ORF">Tci_841937</name>
</gene>
<evidence type="ECO:0000313" key="1">
    <source>
        <dbReference type="EMBL" id="GFC69967.1"/>
    </source>
</evidence>
<feature type="non-terminal residue" evidence="1">
    <location>
        <position position="184"/>
    </location>
</feature>
<name>A0A699QNQ3_TANCI</name>
<comment type="caution">
    <text evidence="1">The sequence shown here is derived from an EMBL/GenBank/DDBJ whole genome shotgun (WGS) entry which is preliminary data.</text>
</comment>
<reference evidence="1" key="1">
    <citation type="journal article" date="2019" name="Sci. Rep.">
        <title>Draft genome of Tanacetum cinerariifolium, the natural source of mosquito coil.</title>
        <authorList>
            <person name="Yamashiro T."/>
            <person name="Shiraishi A."/>
            <person name="Satake H."/>
            <person name="Nakayama K."/>
        </authorList>
    </citation>
    <scope>NUCLEOTIDE SEQUENCE</scope>
</reference>
<protein>
    <submittedName>
        <fullName evidence="1">Uncharacterized protein</fullName>
    </submittedName>
</protein>
<dbReference type="AlphaFoldDB" id="A0A699QNQ3"/>
<feature type="non-terminal residue" evidence="1">
    <location>
        <position position="1"/>
    </location>
</feature>